<dbReference type="Gramene" id="KQK10000">
    <property type="protein sequence ID" value="KQK10000"/>
    <property type="gene ID" value="BRADI_2g51460v3"/>
</dbReference>
<protein>
    <submittedName>
        <fullName evidence="2 3">Uncharacterized protein</fullName>
    </submittedName>
</protein>
<reference evidence="2 3" key="1">
    <citation type="journal article" date="2010" name="Nature">
        <title>Genome sequencing and analysis of the model grass Brachypodium distachyon.</title>
        <authorList>
            <consortium name="International Brachypodium Initiative"/>
        </authorList>
    </citation>
    <scope>NUCLEOTIDE SEQUENCE [LARGE SCALE GENOMIC DNA]</scope>
    <source>
        <strain evidence="2 3">Bd21</strain>
    </source>
</reference>
<evidence type="ECO:0000313" key="2">
    <source>
        <dbReference type="EMBL" id="KQK10000.1"/>
    </source>
</evidence>
<evidence type="ECO:0000256" key="1">
    <source>
        <dbReference type="SAM" id="MobiDB-lite"/>
    </source>
</evidence>
<keyword evidence="4" id="KW-1185">Reference proteome</keyword>
<organism evidence="3">
    <name type="scientific">Brachypodium distachyon</name>
    <name type="common">Purple false brome</name>
    <name type="synonym">Trachynia distachya</name>
    <dbReference type="NCBI Taxonomy" id="15368"/>
    <lineage>
        <taxon>Eukaryota</taxon>
        <taxon>Viridiplantae</taxon>
        <taxon>Streptophyta</taxon>
        <taxon>Embryophyta</taxon>
        <taxon>Tracheophyta</taxon>
        <taxon>Spermatophyta</taxon>
        <taxon>Magnoliopsida</taxon>
        <taxon>Liliopsida</taxon>
        <taxon>Poales</taxon>
        <taxon>Poaceae</taxon>
        <taxon>BOP clade</taxon>
        <taxon>Pooideae</taxon>
        <taxon>Stipodae</taxon>
        <taxon>Brachypodieae</taxon>
        <taxon>Brachypodium</taxon>
    </lineage>
</organism>
<dbReference type="EnsemblPlants" id="KQK10000">
    <property type="protein sequence ID" value="KQK10000"/>
    <property type="gene ID" value="BRADI_2g51460v3"/>
</dbReference>
<gene>
    <name evidence="2" type="ORF">BRADI_2g51460v3</name>
</gene>
<reference evidence="3" key="3">
    <citation type="submission" date="2018-08" db="UniProtKB">
        <authorList>
            <consortium name="EnsemblPlants"/>
        </authorList>
    </citation>
    <scope>IDENTIFICATION</scope>
    <source>
        <strain evidence="3">cv. Bd21</strain>
    </source>
</reference>
<feature type="region of interest" description="Disordered" evidence="1">
    <location>
        <begin position="215"/>
        <end position="266"/>
    </location>
</feature>
<evidence type="ECO:0000313" key="4">
    <source>
        <dbReference type="Proteomes" id="UP000008810"/>
    </source>
</evidence>
<accession>I1HS56</accession>
<reference evidence="2" key="2">
    <citation type="submission" date="2017-06" db="EMBL/GenBank/DDBJ databases">
        <title>WGS assembly of Brachypodium distachyon.</title>
        <authorList>
            <consortium name="The International Brachypodium Initiative"/>
            <person name="Lucas S."/>
            <person name="Harmon-Smith M."/>
            <person name="Lail K."/>
            <person name="Tice H."/>
            <person name="Grimwood J."/>
            <person name="Bruce D."/>
            <person name="Barry K."/>
            <person name="Shu S."/>
            <person name="Lindquist E."/>
            <person name="Wang M."/>
            <person name="Pitluck S."/>
            <person name="Vogel J.P."/>
            <person name="Garvin D.F."/>
            <person name="Mockler T.C."/>
            <person name="Schmutz J."/>
            <person name="Rokhsar D."/>
            <person name="Bevan M.W."/>
        </authorList>
    </citation>
    <scope>NUCLEOTIDE SEQUENCE</scope>
    <source>
        <strain evidence="2">Bd21</strain>
    </source>
</reference>
<dbReference type="EMBL" id="CM000881">
    <property type="protein sequence ID" value="KQK10000.1"/>
    <property type="molecule type" value="Genomic_DNA"/>
</dbReference>
<feature type="compositionally biased region" description="Polar residues" evidence="1">
    <location>
        <begin position="109"/>
        <end position="124"/>
    </location>
</feature>
<feature type="region of interest" description="Disordered" evidence="1">
    <location>
        <begin position="93"/>
        <end position="138"/>
    </location>
</feature>
<feature type="compositionally biased region" description="Basic and acidic residues" evidence="1">
    <location>
        <begin position="215"/>
        <end position="247"/>
    </location>
</feature>
<feature type="compositionally biased region" description="Pro residues" evidence="1">
    <location>
        <begin position="94"/>
        <end position="107"/>
    </location>
</feature>
<sequence length="266" mass="28787">MNSGELLSPLCPALAFYAAPSRSNAPHRALLCSSRQPRAPEKPHAARLPKVQWKSATIFDPRNHGLHHPSAFTESTVAPPHVLWCAHPSLLRPASPPHRTPRRPPPVRSNGSVTSLAPSGSSCWSAHHEPPRARPQPPEASSCCLLLRAHRDPPLAVPAHGGQHPVSELQFDTRMLLRGVMSTRWWNLAAEPGEARSSANAWTVGVSATARVERDGERGQGMGEWKRQKMGVSEHEGHEPAAARDAEEAAAAAEHAEQEEAARLGD</sequence>
<dbReference type="Proteomes" id="UP000008810">
    <property type="component" value="Chromosome 2"/>
</dbReference>
<proteinExistence type="predicted"/>
<evidence type="ECO:0000313" key="3">
    <source>
        <dbReference type="EnsemblPlants" id="KQK10000"/>
    </source>
</evidence>
<feature type="compositionally biased region" description="Basic and acidic residues" evidence="1">
    <location>
        <begin position="254"/>
        <end position="266"/>
    </location>
</feature>
<dbReference type="AlphaFoldDB" id="I1HS56"/>
<dbReference type="HOGENOM" id="CLU_1047137_0_0_1"/>
<dbReference type="InParanoid" id="I1HS56"/>
<name>I1HS56_BRADI</name>